<organism evidence="3 4">
    <name type="scientific">Marihabitans asiaticum</name>
    <dbReference type="NCBI Taxonomy" id="415218"/>
    <lineage>
        <taxon>Bacteria</taxon>
        <taxon>Bacillati</taxon>
        <taxon>Actinomycetota</taxon>
        <taxon>Actinomycetes</taxon>
        <taxon>Micrococcales</taxon>
        <taxon>Intrasporangiaceae</taxon>
        <taxon>Marihabitans</taxon>
    </lineage>
</organism>
<proteinExistence type="predicted"/>
<feature type="region of interest" description="Disordered" evidence="1">
    <location>
        <begin position="1"/>
        <end position="20"/>
    </location>
</feature>
<gene>
    <name evidence="3" type="ORF">FB557_2639</name>
</gene>
<dbReference type="AlphaFoldDB" id="A0A560W6K3"/>
<dbReference type="RefSeq" id="WP_144858068.1">
    <property type="nucleotide sequence ID" value="NZ_BAAAYT010000002.1"/>
</dbReference>
<feature type="compositionally biased region" description="Pro residues" evidence="1">
    <location>
        <begin position="8"/>
        <end position="20"/>
    </location>
</feature>
<evidence type="ECO:0000256" key="1">
    <source>
        <dbReference type="SAM" id="MobiDB-lite"/>
    </source>
</evidence>
<dbReference type="EMBL" id="VIUW01000005">
    <property type="protein sequence ID" value="TWD13251.1"/>
    <property type="molecule type" value="Genomic_DNA"/>
</dbReference>
<keyword evidence="2" id="KW-0472">Membrane</keyword>
<reference evidence="3 4" key="1">
    <citation type="submission" date="2019-06" db="EMBL/GenBank/DDBJ databases">
        <title>Sequencing the genomes of 1000 actinobacteria strains.</title>
        <authorList>
            <person name="Klenk H.-P."/>
        </authorList>
    </citation>
    <scope>NUCLEOTIDE SEQUENCE [LARGE SCALE GENOMIC DNA]</scope>
    <source>
        <strain evidence="3 4">DSM 18935</strain>
    </source>
</reference>
<keyword evidence="4" id="KW-1185">Reference proteome</keyword>
<protein>
    <recommendedName>
        <fullName evidence="5">DUF4190 domain-containing protein</fullName>
    </recommendedName>
</protein>
<evidence type="ECO:0000313" key="4">
    <source>
        <dbReference type="Proteomes" id="UP000315628"/>
    </source>
</evidence>
<accession>A0A560W6K3</accession>
<name>A0A560W6K3_9MICO</name>
<keyword evidence="2" id="KW-1133">Transmembrane helix</keyword>
<evidence type="ECO:0000313" key="3">
    <source>
        <dbReference type="EMBL" id="TWD13251.1"/>
    </source>
</evidence>
<sequence length="110" mass="11666">MDDSSRPPQQPVAPPPFALPPEHPQATVVLVLGILGVVGLPVVAPVAWYLGRQALREIDANPGAYSRREHVFIGYVLGIVGTALLAFLFVAFGAMFIVWAGMLISLAGSM</sequence>
<dbReference type="OrthoDB" id="3733716at2"/>
<evidence type="ECO:0000256" key="2">
    <source>
        <dbReference type="SAM" id="Phobius"/>
    </source>
</evidence>
<feature type="transmembrane region" description="Helical" evidence="2">
    <location>
        <begin position="71"/>
        <end position="104"/>
    </location>
</feature>
<keyword evidence="2" id="KW-0812">Transmembrane</keyword>
<feature type="transmembrane region" description="Helical" evidence="2">
    <location>
        <begin position="26"/>
        <end position="50"/>
    </location>
</feature>
<evidence type="ECO:0008006" key="5">
    <source>
        <dbReference type="Google" id="ProtNLM"/>
    </source>
</evidence>
<dbReference type="Proteomes" id="UP000315628">
    <property type="component" value="Unassembled WGS sequence"/>
</dbReference>
<comment type="caution">
    <text evidence="3">The sequence shown here is derived from an EMBL/GenBank/DDBJ whole genome shotgun (WGS) entry which is preliminary data.</text>
</comment>